<comment type="similarity">
    <text evidence="1">Belongs to the GST superfamily. NadH family.</text>
</comment>
<dbReference type="InterPro" id="IPR051924">
    <property type="entry name" value="GST_Kappa/NadH"/>
</dbReference>
<dbReference type="SUPFAM" id="SSF52833">
    <property type="entry name" value="Thioredoxin-like"/>
    <property type="match status" value="1"/>
</dbReference>
<proteinExistence type="inferred from homology"/>
<protein>
    <recommendedName>
        <fullName evidence="1">2-hydroxychromene-2-carboxylate isomerase</fullName>
        <ecNumber evidence="1">5.99.1.4</ecNumber>
    </recommendedName>
</protein>
<reference evidence="4" key="1">
    <citation type="journal article" date="2019" name="Int. J. Syst. Evol. Microbiol.">
        <title>The Global Catalogue of Microorganisms (GCM) 10K type strain sequencing project: providing services to taxonomists for standard genome sequencing and annotation.</title>
        <authorList>
            <consortium name="The Broad Institute Genomics Platform"/>
            <consortium name="The Broad Institute Genome Sequencing Center for Infectious Disease"/>
            <person name="Wu L."/>
            <person name="Ma J."/>
        </authorList>
    </citation>
    <scope>NUCLEOTIDE SEQUENCE [LARGE SCALE GENOMIC DNA]</scope>
    <source>
        <strain evidence="4">CGMCC 1.15297</strain>
    </source>
</reference>
<dbReference type="PIRSF" id="PIRSF006386">
    <property type="entry name" value="HCCAis_GSTk"/>
    <property type="match status" value="1"/>
</dbReference>
<dbReference type="InterPro" id="IPR036249">
    <property type="entry name" value="Thioredoxin-like_sf"/>
</dbReference>
<accession>A0ABQ1F818</accession>
<dbReference type="PANTHER" id="PTHR42943">
    <property type="entry name" value="GLUTATHIONE S-TRANSFERASE KAPPA"/>
    <property type="match status" value="1"/>
</dbReference>
<evidence type="ECO:0000256" key="1">
    <source>
        <dbReference type="PIRNR" id="PIRNR006386"/>
    </source>
</evidence>
<comment type="catalytic activity">
    <reaction evidence="1">
        <text>2-hydroxychromene-2-carboxylate = (3E)-4-(2-hydroxyphenyl)-2-oxobut-3-enoate</text>
        <dbReference type="Rhea" id="RHEA:27401"/>
        <dbReference type="ChEBI" id="CHEBI:59350"/>
        <dbReference type="ChEBI" id="CHEBI:59353"/>
        <dbReference type="EC" id="5.99.1.4"/>
    </reaction>
</comment>
<feature type="domain" description="DSBA-like thioredoxin" evidence="2">
    <location>
        <begin position="11"/>
        <end position="206"/>
    </location>
</feature>
<evidence type="ECO:0000313" key="4">
    <source>
        <dbReference type="Proteomes" id="UP000603317"/>
    </source>
</evidence>
<keyword evidence="4" id="KW-1185">Reference proteome</keyword>
<evidence type="ECO:0000259" key="2">
    <source>
        <dbReference type="Pfam" id="PF01323"/>
    </source>
</evidence>
<evidence type="ECO:0000313" key="3">
    <source>
        <dbReference type="EMBL" id="GGA02491.1"/>
    </source>
</evidence>
<dbReference type="InterPro" id="IPR014440">
    <property type="entry name" value="HCCAis_GSTk"/>
</dbReference>
<organism evidence="3 4">
    <name type="scientific">Blastomonas marina</name>
    <dbReference type="NCBI Taxonomy" id="1867408"/>
    <lineage>
        <taxon>Bacteria</taxon>
        <taxon>Pseudomonadati</taxon>
        <taxon>Pseudomonadota</taxon>
        <taxon>Alphaproteobacteria</taxon>
        <taxon>Sphingomonadales</taxon>
        <taxon>Sphingomonadaceae</taxon>
        <taxon>Blastomonas</taxon>
    </lineage>
</organism>
<dbReference type="Proteomes" id="UP000603317">
    <property type="component" value="Unassembled WGS sequence"/>
</dbReference>
<dbReference type="RefSeq" id="WP_188641566.1">
    <property type="nucleotide sequence ID" value="NZ_BMID01000001.1"/>
</dbReference>
<name>A0ABQ1F818_9SPHN</name>
<sequence length="220" mass="24478">MTGANPILPADLFFSFRSPYSYLAIGRYRALAESHTVDIALRPVYPLAIRKPDFFEQSNPAWLGYLLRDVPRLAEYHGIPFGIPRPDPIVQDLHTRKIADKQPYIRRITRLGQAAARRGHGLAFAHEAAGLIWGGAANWHEGDHLAQAASAAGLDFTDLEAEARDDADALDVEIAANQQALEDAGHWGVPTLVFEGEPFFGQDRIDIARWRMEQKGLQAR</sequence>
<dbReference type="Pfam" id="PF01323">
    <property type="entry name" value="DSBA"/>
    <property type="match status" value="1"/>
</dbReference>
<dbReference type="InterPro" id="IPR001853">
    <property type="entry name" value="DSBA-like_thioredoxin_dom"/>
</dbReference>
<dbReference type="Gene3D" id="3.40.30.10">
    <property type="entry name" value="Glutaredoxin"/>
    <property type="match status" value="1"/>
</dbReference>
<dbReference type="EMBL" id="BMID01000001">
    <property type="protein sequence ID" value="GGA02491.1"/>
    <property type="molecule type" value="Genomic_DNA"/>
</dbReference>
<dbReference type="EC" id="5.99.1.4" evidence="1"/>
<gene>
    <name evidence="3" type="ORF">GCM10010923_09070</name>
</gene>
<comment type="caution">
    <text evidence="3">The sequence shown here is derived from an EMBL/GenBank/DDBJ whole genome shotgun (WGS) entry which is preliminary data.</text>
</comment>
<keyword evidence="1" id="KW-0413">Isomerase</keyword>
<dbReference type="PANTHER" id="PTHR42943:SF2">
    <property type="entry name" value="GLUTATHIONE S-TRANSFERASE KAPPA 1"/>
    <property type="match status" value="1"/>
</dbReference>